<keyword evidence="2" id="KW-1185">Reference proteome</keyword>
<organism evidence="2 3">
    <name type="scientific">Hydra vulgaris</name>
    <name type="common">Hydra</name>
    <name type="synonym">Hydra attenuata</name>
    <dbReference type="NCBI Taxonomy" id="6087"/>
    <lineage>
        <taxon>Eukaryota</taxon>
        <taxon>Metazoa</taxon>
        <taxon>Cnidaria</taxon>
        <taxon>Hydrozoa</taxon>
        <taxon>Hydroidolina</taxon>
        <taxon>Anthoathecata</taxon>
        <taxon>Aplanulata</taxon>
        <taxon>Hydridae</taxon>
        <taxon>Hydra</taxon>
    </lineage>
</organism>
<evidence type="ECO:0000256" key="1">
    <source>
        <dbReference type="SAM" id="SignalP"/>
    </source>
</evidence>
<gene>
    <name evidence="3" type="primary">LOC100215883</name>
</gene>
<dbReference type="Proteomes" id="UP001652625">
    <property type="component" value="Chromosome 12"/>
</dbReference>
<proteinExistence type="predicted"/>
<reference evidence="3" key="1">
    <citation type="submission" date="2025-08" db="UniProtKB">
        <authorList>
            <consortium name="RefSeq"/>
        </authorList>
    </citation>
    <scope>IDENTIFICATION</scope>
</reference>
<dbReference type="GeneID" id="100215883"/>
<feature type="chain" id="PRO_5046338030" evidence="1">
    <location>
        <begin position="16"/>
        <end position="181"/>
    </location>
</feature>
<feature type="signal peptide" evidence="1">
    <location>
        <begin position="1"/>
        <end position="15"/>
    </location>
</feature>
<name>A0ABM4D4M6_HYDVU</name>
<sequence length="181" mass="20186">MKLIILLCIFPIIVAKEQKEKRSLLSTNLQDLKWVLLRKNACFSGASDLPAIVPIWQDGFLVATKLVHVSGIIKCSGSAQGSNFGCYDDHTKLNVFVCDDKRQVIFPSPSQVITYDGYKNYQYPGFMATDKEIIFSNFPYPVFVNNGEQITIWNGEDLFNVADTDNSGRVCVDVYGLIGSS</sequence>
<keyword evidence="1" id="KW-0732">Signal</keyword>
<evidence type="ECO:0000313" key="2">
    <source>
        <dbReference type="Proteomes" id="UP001652625"/>
    </source>
</evidence>
<evidence type="ECO:0000313" key="3">
    <source>
        <dbReference type="RefSeq" id="XP_065669238.1"/>
    </source>
</evidence>
<protein>
    <submittedName>
        <fullName evidence="3">Uncharacterized protein LOC100215883</fullName>
    </submittedName>
</protein>
<dbReference type="RefSeq" id="XP_065669238.1">
    <property type="nucleotide sequence ID" value="XM_065813166.1"/>
</dbReference>
<accession>A0ABM4D4M6</accession>